<gene>
    <name evidence="8" type="ORF">E8A74_02675</name>
</gene>
<keyword evidence="4 7" id="KW-1133">Transmembrane helix</keyword>
<evidence type="ECO:0000256" key="5">
    <source>
        <dbReference type="ARBA" id="ARBA00023136"/>
    </source>
</evidence>
<comment type="subcellular location">
    <subcellularLocation>
        <location evidence="1">Membrane</location>
        <topology evidence="1">Multi-pass membrane protein</topology>
    </subcellularLocation>
</comment>
<dbReference type="EMBL" id="SSMQ01000002">
    <property type="protein sequence ID" value="TKD12674.1"/>
    <property type="molecule type" value="Genomic_DNA"/>
</dbReference>
<name>A0A4U1JIZ3_9BACT</name>
<accession>A0A4U1JIZ3</accession>
<dbReference type="PANTHER" id="PTHR21716">
    <property type="entry name" value="TRANSMEMBRANE PROTEIN"/>
    <property type="match status" value="1"/>
</dbReference>
<feature type="transmembrane region" description="Helical" evidence="7">
    <location>
        <begin position="229"/>
        <end position="249"/>
    </location>
</feature>
<keyword evidence="9" id="KW-1185">Reference proteome</keyword>
<dbReference type="AlphaFoldDB" id="A0A4U1JIZ3"/>
<reference evidence="8 9" key="1">
    <citation type="submission" date="2019-04" db="EMBL/GenBank/DDBJ databases">
        <authorList>
            <person name="Li Y."/>
            <person name="Wang J."/>
        </authorList>
    </citation>
    <scope>NUCLEOTIDE SEQUENCE [LARGE SCALE GENOMIC DNA]</scope>
    <source>
        <strain evidence="8 9">DSM 14668</strain>
    </source>
</reference>
<evidence type="ECO:0000256" key="4">
    <source>
        <dbReference type="ARBA" id="ARBA00022989"/>
    </source>
</evidence>
<dbReference type="RefSeq" id="WP_136927311.1">
    <property type="nucleotide sequence ID" value="NZ_SSMQ01000002.1"/>
</dbReference>
<feature type="transmembrane region" description="Helical" evidence="7">
    <location>
        <begin position="15"/>
        <end position="40"/>
    </location>
</feature>
<evidence type="ECO:0000256" key="2">
    <source>
        <dbReference type="ARBA" id="ARBA00009773"/>
    </source>
</evidence>
<comment type="caution">
    <text evidence="8">The sequence shown here is derived from an EMBL/GenBank/DDBJ whole genome shotgun (WGS) entry which is preliminary data.</text>
</comment>
<evidence type="ECO:0000256" key="7">
    <source>
        <dbReference type="SAM" id="Phobius"/>
    </source>
</evidence>
<dbReference type="InterPro" id="IPR002549">
    <property type="entry name" value="AI-2E-like"/>
</dbReference>
<dbReference type="GO" id="GO:0016020">
    <property type="term" value="C:membrane"/>
    <property type="evidence" value="ECO:0007669"/>
    <property type="project" value="UniProtKB-SubCell"/>
</dbReference>
<keyword evidence="5 7" id="KW-0472">Membrane</keyword>
<feature type="transmembrane region" description="Helical" evidence="7">
    <location>
        <begin position="256"/>
        <end position="278"/>
    </location>
</feature>
<protein>
    <submittedName>
        <fullName evidence="8">AI-2E family transporter</fullName>
    </submittedName>
</protein>
<feature type="transmembrane region" description="Helical" evidence="7">
    <location>
        <begin position="298"/>
        <end position="327"/>
    </location>
</feature>
<evidence type="ECO:0000313" key="8">
    <source>
        <dbReference type="EMBL" id="TKD12674.1"/>
    </source>
</evidence>
<feature type="compositionally biased region" description="Pro residues" evidence="6">
    <location>
        <begin position="353"/>
        <end position="368"/>
    </location>
</feature>
<feature type="transmembrane region" description="Helical" evidence="7">
    <location>
        <begin position="60"/>
        <end position="79"/>
    </location>
</feature>
<evidence type="ECO:0000256" key="6">
    <source>
        <dbReference type="SAM" id="MobiDB-lite"/>
    </source>
</evidence>
<dbReference type="OrthoDB" id="9773730at2"/>
<feature type="region of interest" description="Disordered" evidence="6">
    <location>
        <begin position="340"/>
        <end position="368"/>
    </location>
</feature>
<feature type="transmembrane region" description="Helical" evidence="7">
    <location>
        <begin position="198"/>
        <end position="223"/>
    </location>
</feature>
<dbReference type="PANTHER" id="PTHR21716:SF4">
    <property type="entry name" value="TRANSMEMBRANE PROTEIN 245"/>
    <property type="match status" value="1"/>
</dbReference>
<evidence type="ECO:0000256" key="1">
    <source>
        <dbReference type="ARBA" id="ARBA00004141"/>
    </source>
</evidence>
<sequence length="368" mass="39563">MERDRWLSVVLRTALLVLFFWMIRTILVPIALGGLFALLLSPLAEKVKPRLGRAEPLTPLLFTFGTIILVVIPFAFITVEAIQSINDFLARDWTPTIQRFQSFLTEGIDIRGRSIHIGGPQLQLAIQNIGQRAASFAASFVGGMATALPAFILSLFLFGVSLYYFLRDGGKLVRWMFRLSPFPPSQTRELFASVRETVNGAILGILATAVVQGSLTLLALHLFGVPNAFLLGVLAALLSFIPLVGTTPVTVGATIYLFVTNHVGGAIGMGISAVLIGLSDNVVRPWVQSSSTRMHPLIALLGIFGGLDLFGPVGVFLGPVIAAMAVWTVDTYAKLHHASRREATTPPVDASATPPPKSVPPPENPPVP</sequence>
<dbReference type="Proteomes" id="UP000309215">
    <property type="component" value="Unassembled WGS sequence"/>
</dbReference>
<organism evidence="8 9">
    <name type="scientific">Polyangium fumosum</name>
    <dbReference type="NCBI Taxonomy" id="889272"/>
    <lineage>
        <taxon>Bacteria</taxon>
        <taxon>Pseudomonadati</taxon>
        <taxon>Myxococcota</taxon>
        <taxon>Polyangia</taxon>
        <taxon>Polyangiales</taxon>
        <taxon>Polyangiaceae</taxon>
        <taxon>Polyangium</taxon>
    </lineage>
</organism>
<comment type="similarity">
    <text evidence="2">Belongs to the autoinducer-2 exporter (AI-2E) (TC 2.A.86) family.</text>
</comment>
<dbReference type="Pfam" id="PF01594">
    <property type="entry name" value="AI-2E_transport"/>
    <property type="match status" value="1"/>
</dbReference>
<evidence type="ECO:0000256" key="3">
    <source>
        <dbReference type="ARBA" id="ARBA00022692"/>
    </source>
</evidence>
<evidence type="ECO:0000313" key="9">
    <source>
        <dbReference type="Proteomes" id="UP000309215"/>
    </source>
</evidence>
<feature type="transmembrane region" description="Helical" evidence="7">
    <location>
        <begin position="147"/>
        <end position="166"/>
    </location>
</feature>
<keyword evidence="3 7" id="KW-0812">Transmembrane</keyword>
<proteinExistence type="inferred from homology"/>